<sequence>MSTPKRCFVVMGFGIKTDLATGRKLNLDKSYQALIKPVVEAKGMTCIRADEIKHSGPIDLQMFQQLFSADLVIADLSTSNLNAFYELGIRHALKPHTTIIISEAQMAYPFNIQNLTIKNYTHLGDSIDYFEVLRFQQLLGETIDQVVNQANTDSPVYTLLNGLVPPSLQEQARMVVEEIDAAITAGSDVEETANDSSNSSLATLTREGELALKQKDFDAAKSFFDTALRLSDKEIDLNENSHNTYLIQRLALATYKAARPDYISALKAALNLLSKIDLGRTNDPETVAMAGSIEKHLYEEGQGDAHLENAILYYQRGYYLLHNRHNGVNLAYLLHCRSLSSTLDPSREEQIADLVWANRFRRDVLMLCDRDAANNLKRETMASGADTVSKEQGELLNEQKFWILVNKAEAHYGLGEMPEYEAAAMAASKVLHEDWMMESFTRQLQKLGKLLEKPNLHPQ</sequence>
<dbReference type="OrthoDB" id="9815193at2"/>
<name>A0A0C1L6S8_9BACT</name>
<keyword evidence="1" id="KW-0802">TPR repeat</keyword>
<organism evidence="2 3">
    <name type="scientific">Flavihumibacter solisilvae</name>
    <dbReference type="NCBI Taxonomy" id="1349421"/>
    <lineage>
        <taxon>Bacteria</taxon>
        <taxon>Pseudomonadati</taxon>
        <taxon>Bacteroidota</taxon>
        <taxon>Chitinophagia</taxon>
        <taxon>Chitinophagales</taxon>
        <taxon>Chitinophagaceae</taxon>
        <taxon>Flavihumibacter</taxon>
    </lineage>
</organism>
<feature type="repeat" description="TPR" evidence="1">
    <location>
        <begin position="201"/>
        <end position="234"/>
    </location>
</feature>
<dbReference type="PROSITE" id="PS50005">
    <property type="entry name" value="TPR"/>
    <property type="match status" value="1"/>
</dbReference>
<comment type="caution">
    <text evidence="2">The sequence shown here is derived from an EMBL/GenBank/DDBJ whole genome shotgun (WGS) entry which is preliminary data.</text>
</comment>
<dbReference type="RefSeq" id="WP_039137480.1">
    <property type="nucleotide sequence ID" value="NZ_JSVC01000004.1"/>
</dbReference>
<dbReference type="AlphaFoldDB" id="A0A0C1L6S8"/>
<dbReference type="InterPro" id="IPR046880">
    <property type="entry name" value="TPR-S"/>
</dbReference>
<dbReference type="InterPro" id="IPR019734">
    <property type="entry name" value="TPR_rpt"/>
</dbReference>
<dbReference type="Proteomes" id="UP000031408">
    <property type="component" value="Unassembled WGS sequence"/>
</dbReference>
<dbReference type="Pfam" id="PF20308">
    <property type="entry name" value="TPR-S"/>
    <property type="match status" value="1"/>
</dbReference>
<gene>
    <name evidence="2" type="ORF">OI18_04210</name>
</gene>
<evidence type="ECO:0000313" key="3">
    <source>
        <dbReference type="Proteomes" id="UP000031408"/>
    </source>
</evidence>
<protein>
    <submittedName>
        <fullName evidence="2">Uncharacterized protein</fullName>
    </submittedName>
</protein>
<proteinExistence type="predicted"/>
<dbReference type="EMBL" id="JSVC01000004">
    <property type="protein sequence ID" value="KIC95842.1"/>
    <property type="molecule type" value="Genomic_DNA"/>
</dbReference>
<evidence type="ECO:0000256" key="1">
    <source>
        <dbReference type="PROSITE-ProRule" id="PRU00339"/>
    </source>
</evidence>
<evidence type="ECO:0000313" key="2">
    <source>
        <dbReference type="EMBL" id="KIC95842.1"/>
    </source>
</evidence>
<keyword evidence="3" id="KW-1185">Reference proteome</keyword>
<dbReference type="STRING" id="1349421.OI18_04210"/>
<reference evidence="2 3" key="1">
    <citation type="submission" date="2014-11" db="EMBL/GenBank/DDBJ databases">
        <title>Genome sequence of Flavihumibacter solisilvae 3-3.</title>
        <authorList>
            <person name="Zhou G."/>
            <person name="Li M."/>
            <person name="Wang G."/>
        </authorList>
    </citation>
    <scope>NUCLEOTIDE SEQUENCE [LARGE SCALE GENOMIC DNA]</scope>
    <source>
        <strain evidence="2 3">3-3</strain>
    </source>
</reference>
<accession>A0A0C1L6S8</accession>